<dbReference type="InterPro" id="IPR052974">
    <property type="entry name" value="GH79_Enzymes"/>
</dbReference>
<gene>
    <name evidence="5" type="ORF">PSFLO_00210</name>
</gene>
<feature type="chain" id="PRO_5022752400" description="Beta-glucuronidase C-terminal domain-containing protein" evidence="3">
    <location>
        <begin position="26"/>
        <end position="707"/>
    </location>
</feature>
<evidence type="ECO:0000256" key="3">
    <source>
        <dbReference type="SAM" id="SignalP"/>
    </source>
</evidence>
<dbReference type="PANTHER" id="PTHR36183:SF2">
    <property type="entry name" value="BETA-GLUCURONIDASE C-TERMINAL DOMAIN-CONTAINING PROTEIN"/>
    <property type="match status" value="1"/>
</dbReference>
<dbReference type="InterPro" id="IPR017853">
    <property type="entry name" value="GH"/>
</dbReference>
<feature type="compositionally biased region" description="Low complexity" evidence="1">
    <location>
        <begin position="665"/>
        <end position="675"/>
    </location>
</feature>
<keyword evidence="2" id="KW-1133">Transmembrane helix</keyword>
<evidence type="ECO:0000259" key="4">
    <source>
        <dbReference type="Pfam" id="PF16862"/>
    </source>
</evidence>
<dbReference type="SUPFAM" id="SSF51445">
    <property type="entry name" value="(Trans)glycosidases"/>
    <property type="match status" value="1"/>
</dbReference>
<dbReference type="Pfam" id="PF16862">
    <property type="entry name" value="Glyco_hydro_79C"/>
    <property type="match status" value="1"/>
</dbReference>
<feature type="domain" description="Beta-glucuronidase C-terminal" evidence="4">
    <location>
        <begin position="425"/>
        <end position="528"/>
    </location>
</feature>
<feature type="transmembrane region" description="Helical" evidence="2">
    <location>
        <begin position="589"/>
        <end position="613"/>
    </location>
</feature>
<evidence type="ECO:0000256" key="1">
    <source>
        <dbReference type="SAM" id="MobiDB-lite"/>
    </source>
</evidence>
<proteinExistence type="predicted"/>
<evidence type="ECO:0000313" key="6">
    <source>
        <dbReference type="Proteomes" id="UP000323386"/>
    </source>
</evidence>
<dbReference type="InterPro" id="IPR031728">
    <property type="entry name" value="GlcAase_C"/>
</dbReference>
<protein>
    <recommendedName>
        <fullName evidence="4">Beta-glucuronidase C-terminal domain-containing protein</fullName>
    </recommendedName>
</protein>
<feature type="signal peptide" evidence="3">
    <location>
        <begin position="1"/>
        <end position="25"/>
    </location>
</feature>
<reference evidence="5 6" key="1">
    <citation type="submission" date="2018-03" db="EMBL/GenBank/DDBJ databases">
        <authorList>
            <person name="Guldener U."/>
        </authorList>
    </citation>
    <scope>NUCLEOTIDE SEQUENCE [LARGE SCALE GENOMIC DNA]</scope>
    <source>
        <strain evidence="5 6">DAOM196992</strain>
    </source>
</reference>
<feature type="compositionally biased region" description="Basic and acidic residues" evidence="1">
    <location>
        <begin position="648"/>
        <end position="658"/>
    </location>
</feature>
<dbReference type="Gene3D" id="3.20.20.80">
    <property type="entry name" value="Glycosidases"/>
    <property type="match status" value="1"/>
</dbReference>
<accession>A0A5C3EUH9</accession>
<dbReference type="Proteomes" id="UP000323386">
    <property type="component" value="Unassembled WGS sequence"/>
</dbReference>
<dbReference type="AlphaFoldDB" id="A0A5C3EUH9"/>
<feature type="compositionally biased region" description="Pro residues" evidence="1">
    <location>
        <begin position="632"/>
        <end position="643"/>
    </location>
</feature>
<keyword evidence="6" id="KW-1185">Reference proteome</keyword>
<dbReference type="OrthoDB" id="2796951at2759"/>
<organism evidence="5 6">
    <name type="scientific">Pseudozyma flocculosa</name>
    <dbReference type="NCBI Taxonomy" id="84751"/>
    <lineage>
        <taxon>Eukaryota</taxon>
        <taxon>Fungi</taxon>
        <taxon>Dikarya</taxon>
        <taxon>Basidiomycota</taxon>
        <taxon>Ustilaginomycotina</taxon>
        <taxon>Ustilaginomycetes</taxon>
        <taxon>Ustilaginales</taxon>
        <taxon>Ustilaginaceae</taxon>
        <taxon>Pseudozyma</taxon>
    </lineage>
</organism>
<evidence type="ECO:0000256" key="2">
    <source>
        <dbReference type="SAM" id="Phobius"/>
    </source>
</evidence>
<dbReference type="EMBL" id="OOIP01000001">
    <property type="protein sequence ID" value="SPO34739.1"/>
    <property type="molecule type" value="Genomic_DNA"/>
</dbReference>
<feature type="region of interest" description="Disordered" evidence="1">
    <location>
        <begin position="623"/>
        <end position="707"/>
    </location>
</feature>
<keyword evidence="2" id="KW-0472">Membrane</keyword>
<sequence>MPSRSAAFAAAGMAVLAAYASSAVAQTVTLNPALSSSQAASLSPVISPSYAGLGIEPSNLLAFTGTTSVNQLTFQLLSNLANYTGVPPHLRVGGNSGDNMLYSASETSYFLQPNPSSSGAGNSAKTDGFLFGPNYFRALDRLPKGTPVTYGLNLAYTGSDYADRIVAQAQAAFDNLDNVTLVGLEIGNEPDLYTSAGYRPSSYTVQQFGQEWGDRARILYNRVLAPRNLPTNFFEPATTATTATKNGQPFRISNLVNTGVAADNGVYVAGWNQHDYFYYVGVSSFELTTDYLLDLSHTVSQFNEWTNQAGQALVTGKPYYLREMGSVGPEGIKGISDTFANTLWTFNFFFFAATQQISSVQMHATDASYGSPWQPRTINGVSPRVRSSYYAWAAFDQVVGASCNTRVAPISIGGTPSSYNNRLGAYASYRGGTLTSLVMINTQTLYTGATAGTMTFSFKLPSLAGQTVYLSTLNATGSDATTNTTWNGISYEVSGNGQPTVVDGSTVVVTIAGDGSLSVPVRDSSAVVANIGFKLGNERVNATSCNVLAATAPEGGENTASGTTAAAPAPTFKSTSGFQNTGGGLSTGAIAGIAAGGGAAVLIFLALVIFFCVRMCRKKRDRKSRYYTTPPSMAPPPPPPPMAPFNSRPDRSRSHEYAPVRGGTPQSSGYSSPYMGSGGLPPPRFSAGYPPMTETSSRSSSRKGRPY</sequence>
<name>A0A5C3EUH9_9BASI</name>
<evidence type="ECO:0000313" key="5">
    <source>
        <dbReference type="EMBL" id="SPO34739.1"/>
    </source>
</evidence>
<keyword evidence="2" id="KW-0812">Transmembrane</keyword>
<keyword evidence="3" id="KW-0732">Signal</keyword>
<dbReference type="PANTHER" id="PTHR36183">
    <property type="entry name" value="BETA-GLUCURONIDASE"/>
    <property type="match status" value="1"/>
</dbReference>